<evidence type="ECO:0000313" key="1">
    <source>
        <dbReference type="EMBL" id="TJY60112.1"/>
    </source>
</evidence>
<name>A0A4U0GR92_9SPHI</name>
<proteinExistence type="predicted"/>
<organism evidence="1 2">
    <name type="scientific">Sphingobacterium alkalisoli</name>
    <dbReference type="NCBI Taxonomy" id="1874115"/>
    <lineage>
        <taxon>Bacteria</taxon>
        <taxon>Pseudomonadati</taxon>
        <taxon>Bacteroidota</taxon>
        <taxon>Sphingobacteriia</taxon>
        <taxon>Sphingobacteriales</taxon>
        <taxon>Sphingobacteriaceae</taxon>
        <taxon>Sphingobacterium</taxon>
    </lineage>
</organism>
<comment type="caution">
    <text evidence="1">The sequence shown here is derived from an EMBL/GenBank/DDBJ whole genome shotgun (WGS) entry which is preliminary data.</text>
</comment>
<dbReference type="RefSeq" id="WP_136823117.1">
    <property type="nucleotide sequence ID" value="NZ_BMJX01000012.1"/>
</dbReference>
<dbReference type="EMBL" id="SUKA01000012">
    <property type="protein sequence ID" value="TJY60112.1"/>
    <property type="molecule type" value="Genomic_DNA"/>
</dbReference>
<gene>
    <name evidence="1" type="ORF">FAZ19_22940</name>
</gene>
<evidence type="ECO:0000313" key="2">
    <source>
        <dbReference type="Proteomes" id="UP000309872"/>
    </source>
</evidence>
<protein>
    <submittedName>
        <fullName evidence="1">Uncharacterized protein</fullName>
    </submittedName>
</protein>
<sequence length="86" mass="9729">MKFAKLTRAILHSLEWQGYTLLTSVNYADDDDPTWMPQKIADVKEYILQLDIAGKRPPLQEPALLIINDALTGIAEEDLRGSVFLE</sequence>
<reference evidence="1 2" key="1">
    <citation type="submission" date="2019-04" db="EMBL/GenBank/DDBJ databases">
        <title>Sphingobacterium olei sp. nov., isolated from oil-contaminated soil.</title>
        <authorList>
            <person name="Liu B."/>
        </authorList>
    </citation>
    <scope>NUCLEOTIDE SEQUENCE [LARGE SCALE GENOMIC DNA]</scope>
    <source>
        <strain evidence="1 2">Y3L14</strain>
    </source>
</reference>
<dbReference type="Proteomes" id="UP000309872">
    <property type="component" value="Unassembled WGS sequence"/>
</dbReference>
<dbReference type="AlphaFoldDB" id="A0A4U0GR92"/>
<accession>A0A4U0GR92</accession>
<keyword evidence="2" id="KW-1185">Reference proteome</keyword>
<dbReference type="OrthoDB" id="711011at2"/>